<comment type="caution">
    <text evidence="2">The sequence shown here is derived from an EMBL/GenBank/DDBJ whole genome shotgun (WGS) entry which is preliminary data.</text>
</comment>
<accession>A0A419ETL5</accession>
<evidence type="ECO:0000256" key="1">
    <source>
        <dbReference type="SAM" id="MobiDB-lite"/>
    </source>
</evidence>
<name>A0A419ETL5_9BACT</name>
<feature type="region of interest" description="Disordered" evidence="1">
    <location>
        <begin position="1"/>
        <end position="21"/>
    </location>
</feature>
<dbReference type="AlphaFoldDB" id="A0A419ETL5"/>
<protein>
    <submittedName>
        <fullName evidence="2">Uncharacterized protein</fullName>
    </submittedName>
</protein>
<evidence type="ECO:0000313" key="3">
    <source>
        <dbReference type="Proteomes" id="UP000285961"/>
    </source>
</evidence>
<organism evidence="2 3">
    <name type="scientific">Candidatus Abyssobacteria bacterium SURF_17</name>
    <dbReference type="NCBI Taxonomy" id="2093361"/>
    <lineage>
        <taxon>Bacteria</taxon>
        <taxon>Pseudomonadati</taxon>
        <taxon>Candidatus Hydrogenedentota</taxon>
        <taxon>Candidatus Abyssobacteria</taxon>
    </lineage>
</organism>
<sequence>MMVVSSDHPNHRCRHGAKSYYSGNRGKAREMSVVNPAGKQAGFNAHKYAGANEQRSRANESAAAGCRAGFLIIGRRIMS</sequence>
<reference evidence="2 3" key="1">
    <citation type="journal article" date="2017" name="ISME J.">
        <title>Energy and carbon metabolisms in a deep terrestrial subsurface fluid microbial community.</title>
        <authorList>
            <person name="Momper L."/>
            <person name="Jungbluth S.P."/>
            <person name="Lee M.D."/>
            <person name="Amend J.P."/>
        </authorList>
    </citation>
    <scope>NUCLEOTIDE SEQUENCE [LARGE SCALE GENOMIC DNA]</scope>
    <source>
        <strain evidence="2">SURF_17</strain>
    </source>
</reference>
<proteinExistence type="predicted"/>
<evidence type="ECO:0000313" key="2">
    <source>
        <dbReference type="EMBL" id="RJP67312.1"/>
    </source>
</evidence>
<dbReference type="Proteomes" id="UP000285961">
    <property type="component" value="Unassembled WGS sequence"/>
</dbReference>
<dbReference type="EMBL" id="QZKI01000106">
    <property type="protein sequence ID" value="RJP67312.1"/>
    <property type="molecule type" value="Genomic_DNA"/>
</dbReference>
<gene>
    <name evidence="2" type="ORF">C4532_14830</name>
</gene>